<feature type="domain" description="ABC transporter" evidence="10">
    <location>
        <begin position="2187"/>
        <end position="2416"/>
    </location>
</feature>
<dbReference type="GO" id="GO:0016020">
    <property type="term" value="C:membrane"/>
    <property type="evidence" value="ECO:0007669"/>
    <property type="project" value="UniProtKB-SubCell"/>
</dbReference>
<dbReference type="OrthoDB" id="6512918at2759"/>
<dbReference type="Pfam" id="PF23321">
    <property type="entry name" value="R1_ABCA1"/>
    <property type="match status" value="2"/>
</dbReference>
<dbReference type="FunCoup" id="A0A7R8V2C8">
    <property type="interactions" value="310"/>
</dbReference>
<keyword evidence="3 9" id="KW-0812">Transmembrane</keyword>
<feature type="transmembrane region" description="Helical" evidence="9">
    <location>
        <begin position="2807"/>
        <end position="2832"/>
    </location>
</feature>
<dbReference type="PANTHER" id="PTHR19229">
    <property type="entry name" value="ATP-BINDING CASSETTE TRANSPORTER SUBFAMILY A ABCA"/>
    <property type="match status" value="1"/>
</dbReference>
<feature type="transmembrane region" description="Helical" evidence="9">
    <location>
        <begin position="363"/>
        <end position="382"/>
    </location>
</feature>
<protein>
    <recommendedName>
        <fullName evidence="10">ABC transporter domain-containing protein</fullName>
    </recommendedName>
</protein>
<dbReference type="InterPro" id="IPR056264">
    <property type="entry name" value="R2_ABCA1-4-like"/>
</dbReference>
<dbReference type="InParanoid" id="A0A7R8V2C8"/>
<dbReference type="GO" id="GO:0005319">
    <property type="term" value="F:lipid transporter activity"/>
    <property type="evidence" value="ECO:0007669"/>
    <property type="project" value="TreeGrafter"/>
</dbReference>
<keyword evidence="2" id="KW-0813">Transport</keyword>
<reference evidence="11 12" key="1">
    <citation type="submission" date="2020-11" db="EMBL/GenBank/DDBJ databases">
        <authorList>
            <person name="Wallbank WR R."/>
            <person name="Pardo Diaz C."/>
            <person name="Kozak K."/>
            <person name="Martin S."/>
            <person name="Jiggins C."/>
            <person name="Moest M."/>
            <person name="Warren A I."/>
            <person name="Generalovic N T."/>
            <person name="Byers J.R.P. K."/>
            <person name="Montejo-Kovacevich G."/>
            <person name="Yen C E."/>
        </authorList>
    </citation>
    <scope>NUCLEOTIDE SEQUENCE [LARGE SCALE GENOMIC DNA]</scope>
</reference>
<feature type="transmembrane region" description="Helical" evidence="9">
    <location>
        <begin position="1146"/>
        <end position="1170"/>
    </location>
</feature>
<feature type="transmembrane region" description="Helical" evidence="9">
    <location>
        <begin position="293"/>
        <end position="314"/>
    </location>
</feature>
<name>A0A7R8V2C8_HERIL</name>
<dbReference type="InterPro" id="IPR026082">
    <property type="entry name" value="ABCA"/>
</dbReference>
<keyword evidence="6" id="KW-0067">ATP-binding</keyword>
<feature type="transmembrane region" description="Helical" evidence="9">
    <location>
        <begin position="28"/>
        <end position="49"/>
    </location>
</feature>
<keyword evidence="4" id="KW-0677">Repeat</keyword>
<keyword evidence="5" id="KW-0547">Nucleotide-binding</keyword>
<dbReference type="EMBL" id="LR899013">
    <property type="protein sequence ID" value="CAD7090837.1"/>
    <property type="molecule type" value="Genomic_DNA"/>
</dbReference>
<feature type="transmembrane region" description="Helical" evidence="9">
    <location>
        <begin position="2031"/>
        <end position="2049"/>
    </location>
</feature>
<accession>A0A7R8V2C8</accession>
<comment type="subcellular location">
    <subcellularLocation>
        <location evidence="1">Membrane</location>
        <topology evidence="1">Multi-pass membrane protein</topology>
    </subcellularLocation>
</comment>
<dbReference type="Proteomes" id="UP000594454">
    <property type="component" value="Chromosome 5"/>
</dbReference>
<evidence type="ECO:0000313" key="11">
    <source>
        <dbReference type="EMBL" id="CAD7090837.1"/>
    </source>
</evidence>
<sequence>MSKNKTWEDFKLLLWKNFLLKFRHKVEFAIEIFVPLIFCFILVIIRYLVVPVTIKDPTIYDPVPVNSLEEFRENVPANSIHLWEIDYAPKNQIFEEIIKNAAEYLQLQYRGFDNAKDVEKFILTNHSFAGVLFDSRLKNITSYPKDLKFTLRFPGALRTAHHFSEFSTWLTKHLFPTGHYHGPRNKNSSDGGLPPGYVREGFIALQYAISSSFINLAAKQNADLPDIVLRRFPYPPYVDDPLLMILESMAAVVVVLSFVYPVTQAVKYVTTEKETQLKEAMKIMGLSTALHWAAWYVTLWVCFMLTVVLIVIMIKIPWFQGFTAAVLTNTSWSLLLVFLSIYSAATVTFCFMVSSFFSKANVASAVAGLGWFVVYFPYDFTLNNFFGLPLSTKLGLSIFLNTALAFGFRIMLKWESVNAGSNWSNLFSTVTVEENMSLGYVMIMMLVDAIIFLLITIYMEKVMPGPNGVPMKWYFPFTRNFWCPMRIYSEHDGLNFARQNPDRFEPEVETDKKTGVHLINLRKKFGSRVAVDNLSMKMYEGHITVLLGHNGAGKTTTISMITGMLPPTSGTVVVRNLDIRRNLPAIRQNLGFCPQHNILFDELTVREHIIFYSRLKGFSEDQVEAEVGKYLKLLDFEDKRDALSKTLSGGMKRKLSVGVALCGNSKVVLFDEPTSGMDPAARRILWDLLLSEKKGRMILLTTHFMDEADVLGDRIFIMALGKLKCGGTPFFLKKKFGTGYQLICRKGDNCKPDKVTELLRKHIQDVELKSDVGKELSYQLPEKHVKKFEAMLKQLEERLQELDVDGYGISMTTLEDVFMRTGNELATELFENGEPPRPRNSLSIEYFPGKESLVQIQAHHSRVEIVGRITRMQYHWRAMFLKKYYYFLRNWYIYLIQLLVPLFFVGVTVYVSKSMAFKNGLPPLPITLESYGHTTTLLESSASNESLSEAIGSAYERIFQPYNRKDLLVKIKVPILQQLIELQKAGLVTVDSHYMVGASISESQITGWFNNAALHTAPLSLNLIFNAIAKALLGNAYSIHITNNPLPYDVNYRLQMVKRAGSFGFQMALNLAFAMSFISAIFVMFLIKERESRAKLLQFVSGVRVITFWISHLLWDFATYVVLTILLIALLYVLQQEGFSTGKDLGRIFIVFTLYGFASLPFTYLVSFLYADPSTGLTRLSIYNVFTGNGLHLLIFVLTLPVVNFGKVAGYLAEGFLIFPNFALAQALSNQAALATTRNICDTAQELLKMPMHMVCALILPDCCGLNEFVLFAVEFFRIDVFKKLADLMWRPKVHMPPIPENEDDDVAHERRRISNKSVQNLQDSNIVMRDVTKYYGKLLAVNRVSLAIPRGECFGLLGTNGAGKTTTFKMLTGDANATFGDIWVGGNNTKHSMNTIYEMTGYCPQFDALFMDLTGRETLRIYSLLRGINIRSIDPLIHNLARELAFQHHLNKKVLEYSGGNRRKLSAAIAILGYPQVVYLDEPTAGIDPASRRKLWDLICFVRDLGKGIVLTSHSMEECEALCTRIAILVDGTIKCLGSPQHLKDKFSQGISLSIRLESMESQDGYYDENLSACPDIARPELGLGKYGRNVYNFIIQQFKGAILKDCHKNLLTFEIPSRIMPYSRIFGLMETNKKNLHIEDYSLSQTTLEQRILNYTKNPVKETYTTQTKMEWFRYFRLLMWKNFLIKWRHKLEFCVEIILPLIFFSIIVAIRTTVYPTDYAKPTFYSPVPIGLTSLDLLRTEYASTVSLWEIDYTPPHPLLDKLIANVALELGLNYRSFANPTEIEKFMMSNQSFVGVVFDQDTSQDSLPQDFTYRLRFPAGLRTASVSASINTWDTGKLFPPRVDTQGPRNKDSNAGGDPGYILEGFMAVQNAISSNYIKLAATSNATDLPDIELQRFPYPPYIDDPIIEWMQPSVGILIVLAFMFPCVQAIKHITVEKDQQLKEAMKIMGLSTALHWFAWFVTIMVSLLILVAFLLIFFKINWFDGSKIAIFTRSSWSLLLVVFLIYSMSCVTFCFMISSFFTRAKIAGPIGALCWFITYIPFAFTSTTGTQLPFGANMALSIFLNTACPLACTMILTWEGLAIGAQWSNLFEGPNIGDDYSVGSALVMMIVDGIVYMLIALYVEKILPGEYGVALKWYFPLTKSYWFPNSDRNLQEEIPPVSPGYDDDQFEPEIGGQNKVGIQVINLRKHFGEKIAVDGLNVKMYENQITVLLGHNGAGKTTTISMITGLIPPTGGTAIVNGYNMRTHFPEIRKQLGFCPQYNILFNELTVEEHIVFYSLLKGVPSGRVKEEVHKYLKILGLEDKRKAQSCTLSGGMKRKLSMGIALCGDSKVVLCDEPSAGMDPAARRDLWELLLNEKKGRTVLLTTHLMDEADVLGDRIAIMSEGKLKCSGSPFFLKRRFGTGYKLICSKQQDCNTESVITMVKSFIPEATIKSEVGMELTFQLPEKYSHVFEPMLRKLETDETSYGLTGYGISMTTLEDVFLKTGTEMETNGSKVGSSQNGSSSTVQLVDPLNIDDIPIVNHTERIRYQWQAMFYKKAINITRNWHLLALQLAVPVLFIVLGYCISEVSEVIGGLPPLTISLNSYGYTQTLLRNEAPNGSFGSEVAQNYKEMFQTFPPSEVLTVINGSIQNTILELSEYNIRYVNRRYLVAATIEANRTIGWFNNQALHTAPLTLNLIYNAIARTVLGPNYKITVINDPLPLSTNYQLNQLKGAGSLGFQLALNTSFAMAYVSSIFIMFLITERVSRAKLLQFVSGARLTIFWAVHFVCDFIVFIFVACLAVVIMYAMHEEGFRTGPQLGRMFLIFLLYGFSSIPLTYLVSFFFEEPATGLARLSLIHIITGDALFIMAFVLSIMNDGDTVGNIAVIFPNFAIAQSISNQAMIATSESICASIAHQTGITVEEVCTTLSSSCCNLDPFAWDSPGIGRPLAGMFGIGCLLFAILILRERRQASSECCTCSKPPPPQESQAEIDEDVLNEKRKVAMMEEPEIARKNLVMRNISKYYNSFLAVNKVSVSVNGGDCFGLLGVNGAGKTSAFKMMTGDESISYGDIWVEGHNIQKERLDVYDLIGYCPQYDALLMDFTGLETLRLIATLRGIPKDLIQPLSEQLAIHLAFEKHLYKKVKDYSGGNRRKLSTAVALLGNPHLVFLDEPTAGVDPASRRKIWDMICHIRDIGKAIILTSHRITLTIKLSRIEDVFIFDGVDISDLGKSAFNSNGSNASKVIDFVNQNFPGAELKDYHKNLLTFELPGNAIPYSKIFGLMEENKKALCIEDYTLSQGTLEQVFLSFTNIFATIVAYLNGWTYEIKLREPIADPRGSR</sequence>
<dbReference type="FunFam" id="3.40.50.300:FF:000298">
    <property type="entry name" value="ATP-binding cassette sub-family A member 12"/>
    <property type="match status" value="2"/>
</dbReference>
<dbReference type="InterPro" id="IPR027417">
    <property type="entry name" value="P-loop_NTPase"/>
</dbReference>
<dbReference type="PROSITE" id="PS50893">
    <property type="entry name" value="ABC_TRANSPORTER_2"/>
    <property type="match status" value="4"/>
</dbReference>
<feature type="domain" description="ABC transporter" evidence="10">
    <location>
        <begin position="516"/>
        <end position="745"/>
    </location>
</feature>
<evidence type="ECO:0000313" key="12">
    <source>
        <dbReference type="Proteomes" id="UP000594454"/>
    </source>
</evidence>
<dbReference type="InterPro" id="IPR003593">
    <property type="entry name" value="AAA+_ATPase"/>
</dbReference>
<feature type="transmembrane region" description="Helical" evidence="9">
    <location>
        <begin position="2769"/>
        <end position="2795"/>
    </location>
</feature>
<evidence type="ECO:0000256" key="1">
    <source>
        <dbReference type="ARBA" id="ARBA00004141"/>
    </source>
</evidence>
<feature type="transmembrane region" description="Helical" evidence="9">
    <location>
        <begin position="2844"/>
        <end position="2863"/>
    </location>
</feature>
<evidence type="ECO:0000256" key="4">
    <source>
        <dbReference type="ARBA" id="ARBA00022737"/>
    </source>
</evidence>
<evidence type="ECO:0000256" key="7">
    <source>
        <dbReference type="ARBA" id="ARBA00022989"/>
    </source>
</evidence>
<feature type="domain" description="ABC transporter" evidence="10">
    <location>
        <begin position="3003"/>
        <end position="3235"/>
    </location>
</feature>
<organism evidence="11 12">
    <name type="scientific">Hermetia illucens</name>
    <name type="common">Black soldier fly</name>
    <dbReference type="NCBI Taxonomy" id="343691"/>
    <lineage>
        <taxon>Eukaryota</taxon>
        <taxon>Metazoa</taxon>
        <taxon>Ecdysozoa</taxon>
        <taxon>Arthropoda</taxon>
        <taxon>Hexapoda</taxon>
        <taxon>Insecta</taxon>
        <taxon>Pterygota</taxon>
        <taxon>Neoptera</taxon>
        <taxon>Endopterygota</taxon>
        <taxon>Diptera</taxon>
        <taxon>Brachycera</taxon>
        <taxon>Stratiomyomorpha</taxon>
        <taxon>Stratiomyidae</taxon>
        <taxon>Hermetiinae</taxon>
        <taxon>Hermetia</taxon>
    </lineage>
</organism>
<gene>
    <name evidence="11" type="ORF">HERILL_LOCUS13295</name>
</gene>
<feature type="transmembrane region" description="Helical" evidence="9">
    <location>
        <begin position="334"/>
        <end position="357"/>
    </location>
</feature>
<feature type="transmembrane region" description="Helical" evidence="9">
    <location>
        <begin position="2061"/>
        <end position="2085"/>
    </location>
</feature>
<feature type="transmembrane region" description="Helical" evidence="9">
    <location>
        <begin position="1063"/>
        <end position="1087"/>
    </location>
</feature>
<dbReference type="InterPro" id="IPR003439">
    <property type="entry name" value="ABC_transporter-like_ATP-bd"/>
</dbReference>
<dbReference type="InterPro" id="IPR013525">
    <property type="entry name" value="ABC2_TM"/>
</dbReference>
<proteinExistence type="predicted"/>
<dbReference type="CDD" id="cd03263">
    <property type="entry name" value="ABC_subfamily_A"/>
    <property type="match status" value="4"/>
</dbReference>
<feature type="transmembrane region" description="Helical" evidence="9">
    <location>
        <begin position="1117"/>
        <end position="1134"/>
    </location>
</feature>
<dbReference type="Pfam" id="PF00005">
    <property type="entry name" value="ABC_tran"/>
    <property type="match status" value="4"/>
</dbReference>
<dbReference type="InterPro" id="IPR017871">
    <property type="entry name" value="ABC_transporter-like_CS"/>
</dbReference>
<dbReference type="Gene3D" id="3.40.50.300">
    <property type="entry name" value="P-loop containing nucleotide triphosphate hydrolases"/>
    <property type="match status" value="4"/>
</dbReference>
<feature type="domain" description="ABC transporter" evidence="10">
    <location>
        <begin position="1327"/>
        <end position="1557"/>
    </location>
</feature>
<dbReference type="PROSITE" id="PS00211">
    <property type="entry name" value="ABC_TRANSPORTER_1"/>
    <property type="match status" value="2"/>
</dbReference>
<keyword evidence="7 9" id="KW-1133">Transmembrane helix</keyword>
<feature type="transmembrane region" description="Helical" evidence="9">
    <location>
        <begin position="891"/>
        <end position="911"/>
    </location>
</feature>
<dbReference type="Pfam" id="PF12698">
    <property type="entry name" value="ABC2_membrane_3"/>
    <property type="match status" value="4"/>
</dbReference>
<evidence type="ECO:0000256" key="8">
    <source>
        <dbReference type="ARBA" id="ARBA00023136"/>
    </source>
</evidence>
<dbReference type="SUPFAM" id="SSF52540">
    <property type="entry name" value="P-loop containing nucleoside triphosphate hydrolases"/>
    <property type="match status" value="4"/>
</dbReference>
<keyword evidence="8 9" id="KW-0472">Membrane</keyword>
<evidence type="ECO:0000256" key="2">
    <source>
        <dbReference type="ARBA" id="ARBA00022448"/>
    </source>
</evidence>
<dbReference type="SMART" id="SM00382">
    <property type="entry name" value="AAA"/>
    <property type="match status" value="4"/>
</dbReference>
<dbReference type="FunFam" id="3.40.50.300:FF:000327">
    <property type="entry name" value="ATP-binding cassette sub-family A member 3"/>
    <property type="match status" value="1"/>
</dbReference>
<feature type="transmembrane region" description="Helical" evidence="9">
    <location>
        <begin position="2725"/>
        <end position="2749"/>
    </location>
</feature>
<evidence type="ECO:0000256" key="3">
    <source>
        <dbReference type="ARBA" id="ARBA00022692"/>
    </source>
</evidence>
<evidence type="ECO:0000256" key="5">
    <source>
        <dbReference type="ARBA" id="ARBA00022741"/>
    </source>
</evidence>
<evidence type="ECO:0000259" key="10">
    <source>
        <dbReference type="PROSITE" id="PS50893"/>
    </source>
</evidence>
<evidence type="ECO:0000256" key="6">
    <source>
        <dbReference type="ARBA" id="ARBA00022840"/>
    </source>
</evidence>
<keyword evidence="12" id="KW-1185">Reference proteome</keyword>
<feature type="transmembrane region" description="Helical" evidence="9">
    <location>
        <begin position="1182"/>
        <end position="1203"/>
    </location>
</feature>
<dbReference type="GO" id="GO:0016887">
    <property type="term" value="F:ATP hydrolysis activity"/>
    <property type="evidence" value="ECO:0007669"/>
    <property type="project" value="InterPro"/>
</dbReference>
<feature type="transmembrane region" description="Helical" evidence="9">
    <location>
        <begin position="438"/>
        <end position="458"/>
    </location>
</feature>
<feature type="transmembrane region" description="Helical" evidence="9">
    <location>
        <begin position="1961"/>
        <end position="1983"/>
    </location>
</feature>
<feature type="transmembrane region" description="Helical" evidence="9">
    <location>
        <begin position="2933"/>
        <end position="2953"/>
    </location>
</feature>
<dbReference type="GO" id="GO:0005524">
    <property type="term" value="F:ATP binding"/>
    <property type="evidence" value="ECO:0007669"/>
    <property type="project" value="UniProtKB-KW"/>
</dbReference>
<feature type="transmembrane region" description="Helical" evidence="9">
    <location>
        <begin position="2003"/>
        <end position="2025"/>
    </location>
</feature>
<feature type="transmembrane region" description="Helical" evidence="9">
    <location>
        <begin position="2105"/>
        <end position="2128"/>
    </location>
</feature>
<evidence type="ECO:0000256" key="9">
    <source>
        <dbReference type="SAM" id="Phobius"/>
    </source>
</evidence>
<dbReference type="GO" id="GO:0140359">
    <property type="term" value="F:ABC-type transporter activity"/>
    <property type="evidence" value="ECO:0007669"/>
    <property type="project" value="InterPro"/>
</dbReference>
<dbReference type="PANTHER" id="PTHR19229:SF250">
    <property type="entry name" value="ABC TRANSPORTER DOMAIN-CONTAINING PROTEIN-RELATED"/>
    <property type="match status" value="1"/>
</dbReference>
<feature type="transmembrane region" description="Helical" evidence="9">
    <location>
        <begin position="394"/>
        <end position="412"/>
    </location>
</feature>